<reference evidence="1 2" key="1">
    <citation type="journal article" date="2023" name="Commun. Biol.">
        <title>Genome analysis of Parmales, the sister group of diatoms, reveals the evolutionary specialization of diatoms from phago-mixotrophs to photoautotrophs.</title>
        <authorList>
            <person name="Ban H."/>
            <person name="Sato S."/>
            <person name="Yoshikawa S."/>
            <person name="Yamada K."/>
            <person name="Nakamura Y."/>
            <person name="Ichinomiya M."/>
            <person name="Sato N."/>
            <person name="Blanc-Mathieu R."/>
            <person name="Endo H."/>
            <person name="Kuwata A."/>
            <person name="Ogata H."/>
        </authorList>
    </citation>
    <scope>NUCLEOTIDE SEQUENCE [LARGE SCALE GENOMIC DNA]</scope>
</reference>
<proteinExistence type="predicted"/>
<protein>
    <submittedName>
        <fullName evidence="1">Uncharacterized protein</fullName>
    </submittedName>
</protein>
<feature type="non-terminal residue" evidence="1">
    <location>
        <position position="1"/>
    </location>
</feature>
<name>A0ABQ6MFC3_9STRA</name>
<comment type="caution">
    <text evidence="1">The sequence shown here is derived from an EMBL/GenBank/DDBJ whole genome shotgun (WGS) entry which is preliminary data.</text>
</comment>
<organism evidence="1 2">
    <name type="scientific">Tetraparma gracilis</name>
    <dbReference type="NCBI Taxonomy" id="2962635"/>
    <lineage>
        <taxon>Eukaryota</taxon>
        <taxon>Sar</taxon>
        <taxon>Stramenopiles</taxon>
        <taxon>Ochrophyta</taxon>
        <taxon>Bolidophyceae</taxon>
        <taxon>Parmales</taxon>
        <taxon>Triparmaceae</taxon>
        <taxon>Tetraparma</taxon>
    </lineage>
</organism>
<gene>
    <name evidence="1" type="ORF">TeGR_g12037</name>
</gene>
<dbReference type="EMBL" id="BRYB01004059">
    <property type="protein sequence ID" value="GMI25046.1"/>
    <property type="molecule type" value="Genomic_DNA"/>
</dbReference>
<sequence>IVHNVCIACIGVIYFLLLIKEAARRVDGYGEARLAHALAHKIVKSVKERAGEAVASRRGTEVGEEDEGGQVIIDGDDEVYSDDESVIDKELVRQQFIGKDGEMVKAVVEMKWSEVSWSVWIRFFPTWLPLTFVGVLITTEYSVSLALTKNYHIPTTTSEKVSCGLSCILLWLTTMQ</sequence>
<evidence type="ECO:0000313" key="2">
    <source>
        <dbReference type="Proteomes" id="UP001165060"/>
    </source>
</evidence>
<evidence type="ECO:0000313" key="1">
    <source>
        <dbReference type="EMBL" id="GMI25046.1"/>
    </source>
</evidence>
<dbReference type="Proteomes" id="UP001165060">
    <property type="component" value="Unassembled WGS sequence"/>
</dbReference>
<keyword evidence="2" id="KW-1185">Reference proteome</keyword>
<accession>A0ABQ6MFC3</accession>
<feature type="non-terminal residue" evidence="1">
    <location>
        <position position="176"/>
    </location>
</feature>